<dbReference type="RefSeq" id="XP_954714.1">
    <property type="nucleotide sequence ID" value="XM_949621.1"/>
</dbReference>
<dbReference type="GeneID" id="3864551"/>
<sequence length="2337" mass="265464">MMDNAELWSAKPNDNALKAVLMGSGNKPKHLALLLQSLTFVLLYNSDMDKGWDDLTADKQDVTKLKFLGDNDAELSKTDYKVDLLDLSFTFAFNTGVVCKKVTYSDTPLWSHSDDSKFASLKSLALDLAKDKFFVKNQSDESKELTKAKVSVDLNATQSTDEFVYSDESGVVTFTPKSCRVFNKVMDADRVVCQSSDDVYGTLVRTKTVDNVRFLVVLLDNHMFKLFHLVNNEWHDLTKDRLDVTKLKFFGENDAELKSSDLEVSLVDLSYTFSFKSNVKCRMVKLVDGRDVWKHCDDSAFGELKSLHLDLPSNKLFVKNSSDQTKELTVKVALDVNATESTSEFDYSMDNGLVTFTPRPDHVFSKVSQGTRVVWESSGCVYGSLVMSKTKAVKFLAVLMTNSSFLLFHLDDNEWKDVTSMRHDVKKLKFLGDSDVVLTSSDFEVMLVNLSYTYMFKDASKCKKVMLGDLELWKHDEDSKFPSLKSLSLDLPSNKFSVMNSSDESKEVTVKAALDVEKTESTEQFHHSKDAEYSTFTPRTGYVFTKVSHGTSLVWESKDNVFGTLVRTKTTHDGKLLAVLLTNHSFKFFNEESGQWKDLTDSRRDVSKLKFLGENDAELTTSDYKVMLVDLLFTYSFNPGVDCRKVKYGDEFLWKNTDDKNFQSMKSLSLDLPNDKFFVKNSSNQTKQVGVKVALDVTKSQSTSEFSHSEQNGVVTFTPTPGHMFYKVTHGTDPVWESLDVCSILVRTKAVDSVKFLAVLMTNNMFKLFKLEAGKFNDVTSKRHDVKMLRFLGENDVDLMLSDFSVTVVDLSYKFTFKDGVKCLAVKYSNRVVWRHSDDSAFGELKSLQLDLPTNRFLVKNSSGESKELNINVGLDLQTSHSTAQFNFNEDSGVFTFSPKPGYVFYKVSDGPKDVWESKDDFSSTLAMSKSVESVKFLGLLLENNLFKVFHLVSGEWKDLTASRRDVTKLKFLGDNDSELASSLYDVTLHDLSYTFSFKSGVKCRKVTYSDVPMWTHSDDPKFSSLKSLHLDLAKDQFFVKNSSDEKKQLTVKLALDVNATQSTSEFSHSDKDGVVTFTPKPDHLFTKVSDDTTHVWGSRDNVFATMAMTKFMDNERYLALLLTDNKFELYHHDGNNWKNLTAKRHDVTKLKLYADNNVELKATDFTLTLSNLSFTYTFKAGVSCKKVRHSNDFVWTYNDDKSFQSLKSFSLNLPSNRFFVTSPSDDTKEVAIKANVDVNKSENTDECVRTHDPGVATFTPNPGYVFSKISQGTTTVWNSRDNVYATLLMTKTVGTQKYLAVLMDNNTFKFFNEVSNKFTDTTSSKRDVSKLKFLADSDSELTASDYSVSLHDLSFTYSFNDGVKFHTVKYDDRVLWTHSDDPEYSEIKSLSLDLPNNKFLVKNFLDQTKEVLINVTLDVQKTRTNTPELEYTATADSVTYTPKDGYVLTGVVDGTKDVWESSYGLFSKLVRTKTVSGVKYLVVLLTDNMFKLFNFDSGDWHDVTSEIHDLKKLMFLGDNDTELKSTDYDVTLVDLFYTFTLKAGVKCLKVVHDGRDVWKHDDDTNFSTMKSLSLDLPKNQFSVMNSSNNKKELTLKVALDVNATQSTNEFEYTDESGVVTFTPKDDHVFSKVSEGTKAVFQSKDAYGSLVMVKTVDDVRYLAVLMTNRLFTLFHLDGVEWKDVTSSRHDVKKLKFLNDAGAELAKTDYDVSLVDLSYRYTFKANVKCKKVTHDGREVWKHTDDPKFSELTTFSLDLPKNKFFANSSEQSRELTVKVSLDLDNTQSTDEYDYSSENFHTFRGKGGHVFSKVVKGSKDVFQSKDSVHAVLVRATDDKKFLVVLLTNNMFKVFQLDDNDWKDVTTDMHDLSKLKFLGDADSELTKSDYSVSLSGLSYEFLFKSGVNCRKVMLGDDRLVWSHSDDSRFESMKSLSLDLFKNKFFVKNSLDQSKQLGVKVTLDAHKTDSTDYYTFNDQSGVFTFKPNDDYVFNKVSYNTKLVWESSGGLCSKLVRTNNDGNLLVVLLANNMFKLFRNDEGDWEDLTSKRHDVSLLRFHGDNDAPLRSSDFKVTLVDYFYRFTFNTGVKCLKVTFDNMPLWRHTDDPSFAELKSLHLDLPTNKLFVKNTSDQSKELVKPNTVTLDLEKTQSTSEFDYTNKDGLVTFTAKPSHLFSKLVEGPKAVWDSRYDVFGTMVMTKDNEGVRYLALLLDNHMFKVFKDDASEWKDVTLNRPDVKRLKFLGESDVVLTSSDYTVSLSNFSFTYHFNSGVKCKKVLFGDAEVWKDTEDPKFSSLKSFSLGLCSKRFYVKNLDNQCKRLPFEPPSAKETSAPAPSPTNLYPY</sequence>
<proteinExistence type="predicted"/>
<name>Q4UD60_THEAN</name>
<evidence type="ECO:0000256" key="1">
    <source>
        <dbReference type="SAM" id="MobiDB-lite"/>
    </source>
</evidence>
<dbReference type="KEGG" id="tan:TA17358"/>
<evidence type="ECO:0000313" key="2">
    <source>
        <dbReference type="EMBL" id="CAI74979.1"/>
    </source>
</evidence>
<dbReference type="InterPro" id="IPR007480">
    <property type="entry name" value="DUF529"/>
</dbReference>
<dbReference type="EMBL" id="CR940351">
    <property type="protein sequence ID" value="CAI74979.1"/>
    <property type="molecule type" value="Genomic_DNA"/>
</dbReference>
<dbReference type="SUPFAM" id="SSF82171">
    <property type="entry name" value="DPP6 N-terminal domain-like"/>
    <property type="match status" value="1"/>
</dbReference>
<dbReference type="eggNOG" id="ENOG502QQ65">
    <property type="taxonomic scope" value="Eukaryota"/>
</dbReference>
<dbReference type="VEuPathDB" id="PiroplasmaDB:TA17358"/>
<feature type="region of interest" description="Disordered" evidence="1">
    <location>
        <begin position="2318"/>
        <end position="2337"/>
    </location>
</feature>
<dbReference type="Pfam" id="PF04385">
    <property type="entry name" value="FAINT"/>
    <property type="match status" value="15"/>
</dbReference>
<accession>Q4UD60</accession>
<gene>
    <name evidence="2" type="ORF">TA17358</name>
</gene>
<organism evidence="2">
    <name type="scientific">Theileria annulata</name>
    <dbReference type="NCBI Taxonomy" id="5874"/>
    <lineage>
        <taxon>Eukaryota</taxon>
        <taxon>Sar</taxon>
        <taxon>Alveolata</taxon>
        <taxon>Apicomplexa</taxon>
        <taxon>Aconoidasida</taxon>
        <taxon>Piroplasmida</taxon>
        <taxon>Theileriidae</taxon>
        <taxon>Theileria</taxon>
    </lineage>
</organism>
<dbReference type="InParanoid" id="Q4UD60"/>
<dbReference type="STRING" id="5874.Q4UD60"/>
<protein>
    <submittedName>
        <fullName evidence="2">Theileria-specific hypothetical telomeric sfii-related protein, putative</fullName>
    </submittedName>
</protein>
<reference evidence="2" key="1">
    <citation type="journal article" date="2005" name="Science">
        <title>Genome of the host-cell transforming parasite Theileria annulata compared with T. parva.</title>
        <authorList>
            <person name="Pain A."/>
            <person name="Renauld H."/>
            <person name="Berriman M."/>
            <person name="Murphy L."/>
            <person name="Yeats C.A."/>
            <person name="Weir W."/>
            <person name="Kerhornou A."/>
            <person name="Aslett M."/>
            <person name="Bishop R."/>
            <person name="Bouchier C."/>
            <person name="Cochet M."/>
            <person name="Coulson R.M.R."/>
            <person name="Cronin A."/>
            <person name="de Villiers E.P."/>
            <person name="Fraser A."/>
            <person name="Fosker N."/>
            <person name="Gardner M."/>
            <person name="Goble A."/>
            <person name="Griffiths-Jones S."/>
            <person name="Harris D.E."/>
            <person name="Katzer F."/>
            <person name="Larke N."/>
            <person name="Lord A."/>
            <person name="Maser P."/>
            <person name="McKellar S."/>
            <person name="Mooney P."/>
            <person name="Morton F."/>
            <person name="Nene V."/>
            <person name="O'Neil S."/>
            <person name="Price C."/>
            <person name="Quail M.A."/>
            <person name="Rabbinowitsch E."/>
            <person name="Rawlings N.D."/>
            <person name="Rutter S."/>
            <person name="Saunders D."/>
            <person name="Seeger K."/>
            <person name="Shah T."/>
            <person name="Squares R."/>
            <person name="Squares S."/>
            <person name="Tivey A."/>
            <person name="Walker A.R."/>
            <person name="Woodward J."/>
            <person name="Dobbelaere D.A.E."/>
            <person name="Langsley G."/>
            <person name="Rajandream M.A."/>
            <person name="McKeever D."/>
            <person name="Shiels B."/>
            <person name="Tait A."/>
            <person name="Barrell B.G."/>
            <person name="Hall N."/>
        </authorList>
    </citation>
    <scope>NUCLEOTIDE SEQUENCE [LARGE SCALE GENOMIC DNA]</scope>
    <source>
        <strain evidence="2">Ankara isolate clone C9</strain>
    </source>
</reference>